<dbReference type="CDD" id="cd11060">
    <property type="entry name" value="CYP57A1-like"/>
    <property type="match status" value="1"/>
</dbReference>
<dbReference type="InterPro" id="IPR050121">
    <property type="entry name" value="Cytochrome_P450_monoxygenase"/>
</dbReference>
<reference evidence="3 4" key="1">
    <citation type="submission" date="2018-05" db="EMBL/GenBank/DDBJ databases">
        <title>Genome sequencing and assembly of the regulated plant pathogen Lachnellula willkommii and related sister species for the development of diagnostic species identification markers.</title>
        <authorList>
            <person name="Giroux E."/>
            <person name="Bilodeau G."/>
        </authorList>
    </citation>
    <scope>NUCLEOTIDE SEQUENCE [LARGE SCALE GENOMIC DNA]</scope>
    <source>
        <strain evidence="3 4">CBS 160.35</strain>
    </source>
</reference>
<dbReference type="InterPro" id="IPR001128">
    <property type="entry name" value="Cyt_P450"/>
</dbReference>
<feature type="transmembrane region" description="Helical" evidence="2">
    <location>
        <begin position="20"/>
        <end position="37"/>
    </location>
</feature>
<keyword evidence="3" id="KW-0503">Monooxygenase</keyword>
<protein>
    <submittedName>
        <fullName evidence="3">Cytochrome P450 monooxygenase</fullName>
    </submittedName>
</protein>
<evidence type="ECO:0000256" key="1">
    <source>
        <dbReference type="PIRSR" id="PIRSR602401-1"/>
    </source>
</evidence>
<evidence type="ECO:0000313" key="4">
    <source>
        <dbReference type="Proteomes" id="UP000443090"/>
    </source>
</evidence>
<keyword evidence="3" id="KW-0560">Oxidoreductase</keyword>
<dbReference type="PANTHER" id="PTHR24305:SF168">
    <property type="entry name" value="P450, PUTATIVE (EUROFUNG)-RELATED"/>
    <property type="match status" value="1"/>
</dbReference>
<dbReference type="Pfam" id="PF00067">
    <property type="entry name" value="p450"/>
    <property type="match status" value="1"/>
</dbReference>
<evidence type="ECO:0000313" key="3">
    <source>
        <dbReference type="EMBL" id="TVY42183.1"/>
    </source>
</evidence>
<dbReference type="SUPFAM" id="SSF48264">
    <property type="entry name" value="Cytochrome P450"/>
    <property type="match status" value="1"/>
</dbReference>
<keyword evidence="1" id="KW-0349">Heme</keyword>
<proteinExistence type="predicted"/>
<dbReference type="EMBL" id="QGMI01000346">
    <property type="protein sequence ID" value="TVY42183.1"/>
    <property type="molecule type" value="Genomic_DNA"/>
</dbReference>
<dbReference type="GO" id="GO:0005506">
    <property type="term" value="F:iron ion binding"/>
    <property type="evidence" value="ECO:0007669"/>
    <property type="project" value="InterPro"/>
</dbReference>
<organism evidence="3 4">
    <name type="scientific">Lachnellula occidentalis</name>
    <dbReference type="NCBI Taxonomy" id="215460"/>
    <lineage>
        <taxon>Eukaryota</taxon>
        <taxon>Fungi</taxon>
        <taxon>Dikarya</taxon>
        <taxon>Ascomycota</taxon>
        <taxon>Pezizomycotina</taxon>
        <taxon>Leotiomycetes</taxon>
        <taxon>Helotiales</taxon>
        <taxon>Lachnaceae</taxon>
        <taxon>Lachnellula</taxon>
    </lineage>
</organism>
<dbReference type="GO" id="GO:0016705">
    <property type="term" value="F:oxidoreductase activity, acting on paired donors, with incorporation or reduction of molecular oxygen"/>
    <property type="evidence" value="ECO:0007669"/>
    <property type="project" value="InterPro"/>
</dbReference>
<keyword evidence="2" id="KW-0812">Transmembrane</keyword>
<dbReference type="InterPro" id="IPR036396">
    <property type="entry name" value="Cyt_P450_sf"/>
</dbReference>
<keyword evidence="1" id="KW-0479">Metal-binding</keyword>
<keyword evidence="2" id="KW-0472">Membrane</keyword>
<accession>A0A8H8RVR8</accession>
<evidence type="ECO:0000256" key="2">
    <source>
        <dbReference type="SAM" id="Phobius"/>
    </source>
</evidence>
<comment type="caution">
    <text evidence="3">The sequence shown here is derived from an EMBL/GenBank/DDBJ whole genome shotgun (WGS) entry which is preliminary data.</text>
</comment>
<keyword evidence="4" id="KW-1185">Reference proteome</keyword>
<dbReference type="Proteomes" id="UP000443090">
    <property type="component" value="Unassembled WGS sequence"/>
</dbReference>
<dbReference type="GO" id="GO:0004497">
    <property type="term" value="F:monooxygenase activity"/>
    <property type="evidence" value="ECO:0007669"/>
    <property type="project" value="UniProtKB-KW"/>
</dbReference>
<dbReference type="InterPro" id="IPR002401">
    <property type="entry name" value="Cyt_P450_E_grp-I"/>
</dbReference>
<comment type="cofactor">
    <cofactor evidence="1">
        <name>heme</name>
        <dbReference type="ChEBI" id="CHEBI:30413"/>
    </cofactor>
</comment>
<sequence length="508" mass="57389">MDRKPWNEPYLTDMDLRSFIAGHFWQILASISILYVARKVVLYHRLRKFPGPPLTGFTDFFHNKAFIGGRCYEWYTHASETYGSIVRVGPNTLITSSPDVWTHVNIKPAYKRSNWYYRALRIEHGRDHIFSQTDNYKHGQRRKQMAPAYSGKENPELEPAIDARLRDLLNLIRSKYLSTETRVVPMDLAKKVQFFTLDVISTIGLGKCFGMLENDTDVSNYAESSEKGLHASGVAIGLGFGLIAQLPWIGKFIAPSPKDCTGFGKMMGTCFRYVDERAAKPFDTPSDMLASFMRHGLTHEELRSEALEQVFAGSDNTATAIRGSLLYIMTNPRVYRKLQREIDEAVQTGISSENSSRIVSYAQAKRLPYLQAVIREGIRTFTPAVNTFPRDVPPGGDTVIVDGKLVFLPGGTCIGYSGQAMHHDKAVYGEDAKSFRPERWFEKDPEKLAAMIKTNDLVFGHGNWQCLGKPVAYNEINKIIFEVNVTGNPKALRTIRNLTNVFVVTEKF</sequence>
<name>A0A8H8RVR8_9HELO</name>
<dbReference type="PRINTS" id="PR00463">
    <property type="entry name" value="EP450I"/>
</dbReference>
<keyword evidence="1" id="KW-0408">Iron</keyword>
<dbReference type="GO" id="GO:0020037">
    <property type="term" value="F:heme binding"/>
    <property type="evidence" value="ECO:0007669"/>
    <property type="project" value="InterPro"/>
</dbReference>
<dbReference type="OrthoDB" id="1470350at2759"/>
<dbReference type="Gene3D" id="1.10.630.10">
    <property type="entry name" value="Cytochrome P450"/>
    <property type="match status" value="1"/>
</dbReference>
<feature type="binding site" description="axial binding residue" evidence="1">
    <location>
        <position position="466"/>
    </location>
    <ligand>
        <name>heme</name>
        <dbReference type="ChEBI" id="CHEBI:30413"/>
    </ligand>
    <ligandPart>
        <name>Fe</name>
        <dbReference type="ChEBI" id="CHEBI:18248"/>
    </ligandPart>
</feature>
<keyword evidence="2" id="KW-1133">Transmembrane helix</keyword>
<gene>
    <name evidence="3" type="primary">mpaDE_1</name>
    <name evidence="3" type="ORF">LOCC1_G003801</name>
</gene>
<dbReference type="PANTHER" id="PTHR24305">
    <property type="entry name" value="CYTOCHROME P450"/>
    <property type="match status" value="1"/>
</dbReference>
<dbReference type="PRINTS" id="PR00385">
    <property type="entry name" value="P450"/>
</dbReference>
<dbReference type="AlphaFoldDB" id="A0A8H8RVR8"/>